<reference evidence="2" key="1">
    <citation type="submission" date="2014-09" db="EMBL/GenBank/DDBJ databases">
        <authorList>
            <person name="Mudge J."/>
            <person name="Ramaraj T."/>
            <person name="Lindquist I.E."/>
            <person name="Bharti A.K."/>
            <person name="Sundararajan A."/>
            <person name="Cameron C.T."/>
            <person name="Woodward J.E."/>
            <person name="May G.D."/>
            <person name="Brubaker C."/>
            <person name="Broadhvest J."/>
            <person name="Wilkins T.A."/>
        </authorList>
    </citation>
    <scope>NUCLEOTIDE SEQUENCE</scope>
    <source>
        <strain evidence="2">cv. AKA8401</strain>
    </source>
</reference>
<dbReference type="Proteomes" id="UP000032142">
    <property type="component" value="Unassembled WGS sequence"/>
</dbReference>
<dbReference type="EMBL" id="KN414495">
    <property type="protein sequence ID" value="KHG19978.1"/>
    <property type="molecule type" value="Genomic_DNA"/>
</dbReference>
<organism evidence="1 2">
    <name type="scientific">Gossypium arboreum</name>
    <name type="common">Tree cotton</name>
    <name type="synonym">Gossypium nanking</name>
    <dbReference type="NCBI Taxonomy" id="29729"/>
    <lineage>
        <taxon>Eukaryota</taxon>
        <taxon>Viridiplantae</taxon>
        <taxon>Streptophyta</taxon>
        <taxon>Embryophyta</taxon>
        <taxon>Tracheophyta</taxon>
        <taxon>Spermatophyta</taxon>
        <taxon>Magnoliopsida</taxon>
        <taxon>eudicotyledons</taxon>
        <taxon>Gunneridae</taxon>
        <taxon>Pentapetalae</taxon>
        <taxon>rosids</taxon>
        <taxon>malvids</taxon>
        <taxon>Malvales</taxon>
        <taxon>Malvaceae</taxon>
        <taxon>Malvoideae</taxon>
        <taxon>Gossypium</taxon>
    </lineage>
</organism>
<sequence length="23" mass="2765">MWLVKWPIFVHTGRDMGVCFSRV</sequence>
<name>A0A0B0NZQ2_GOSAR</name>
<gene>
    <name evidence="1" type="ORF">F383_24395</name>
</gene>
<evidence type="ECO:0000313" key="2">
    <source>
        <dbReference type="Proteomes" id="UP000032142"/>
    </source>
</evidence>
<accession>A0A0B0NZQ2</accession>
<evidence type="ECO:0000313" key="1">
    <source>
        <dbReference type="EMBL" id="KHG19978.1"/>
    </source>
</evidence>
<protein>
    <submittedName>
        <fullName evidence="1">Uncharacterized protein</fullName>
    </submittedName>
</protein>
<dbReference type="AlphaFoldDB" id="A0A0B0NZQ2"/>
<proteinExistence type="predicted"/>
<keyword evidence="2" id="KW-1185">Reference proteome</keyword>